<reference evidence="2" key="1">
    <citation type="submission" date="2021-11" db="EMBL/GenBank/DDBJ databases">
        <title>Streptomyces corallinus and Kineosporia corallina sp. nov., two new coral-derived marine actinobacteria.</title>
        <authorList>
            <person name="Buangrab K."/>
            <person name="Sutthacheep M."/>
            <person name="Yeemin T."/>
            <person name="Harunari E."/>
            <person name="Igarashi Y."/>
            <person name="Sripreechasak P."/>
            <person name="Kanchanasin P."/>
            <person name="Tanasupawat S."/>
            <person name="Phongsopitanun W."/>
        </authorList>
    </citation>
    <scope>NUCLEOTIDE SEQUENCE</scope>
    <source>
        <strain evidence="2">JCM 31032</strain>
    </source>
</reference>
<evidence type="ECO:0000313" key="3">
    <source>
        <dbReference type="Proteomes" id="UP001138997"/>
    </source>
</evidence>
<feature type="region of interest" description="Disordered" evidence="1">
    <location>
        <begin position="1"/>
        <end position="47"/>
    </location>
</feature>
<proteinExistence type="predicted"/>
<dbReference type="EMBL" id="JAJOMB010000007">
    <property type="protein sequence ID" value="MCD5312454.1"/>
    <property type="molecule type" value="Genomic_DNA"/>
</dbReference>
<sequence>MTSEYPPVVEDLPDADQPDEATSELEATTPSVGSEAHVPPKPPVTGDREVDEAMELVSDAFGGDLDFQLEAYESAHQTLQDRLADVES</sequence>
<feature type="compositionally biased region" description="Acidic residues" evidence="1">
    <location>
        <begin position="11"/>
        <end position="23"/>
    </location>
</feature>
<organism evidence="2 3">
    <name type="scientific">Kineosporia babensis</name>
    <dbReference type="NCBI Taxonomy" id="499548"/>
    <lineage>
        <taxon>Bacteria</taxon>
        <taxon>Bacillati</taxon>
        <taxon>Actinomycetota</taxon>
        <taxon>Actinomycetes</taxon>
        <taxon>Kineosporiales</taxon>
        <taxon>Kineosporiaceae</taxon>
        <taxon>Kineosporia</taxon>
    </lineage>
</organism>
<name>A0A9X1NF17_9ACTN</name>
<evidence type="ECO:0000256" key="1">
    <source>
        <dbReference type="SAM" id="MobiDB-lite"/>
    </source>
</evidence>
<protein>
    <submittedName>
        <fullName evidence="2">Uncharacterized protein</fullName>
    </submittedName>
</protein>
<accession>A0A9X1NF17</accession>
<dbReference type="Proteomes" id="UP001138997">
    <property type="component" value="Unassembled WGS sequence"/>
</dbReference>
<dbReference type="AlphaFoldDB" id="A0A9X1NF17"/>
<evidence type="ECO:0000313" key="2">
    <source>
        <dbReference type="EMBL" id="MCD5312454.1"/>
    </source>
</evidence>
<keyword evidence="3" id="KW-1185">Reference proteome</keyword>
<dbReference type="RefSeq" id="WP_231442662.1">
    <property type="nucleotide sequence ID" value="NZ_JAJOMB010000007.1"/>
</dbReference>
<gene>
    <name evidence="2" type="ORF">LR394_16215</name>
</gene>
<comment type="caution">
    <text evidence="2">The sequence shown here is derived from an EMBL/GenBank/DDBJ whole genome shotgun (WGS) entry which is preliminary data.</text>
</comment>